<evidence type="ECO:0000256" key="1">
    <source>
        <dbReference type="ARBA" id="ARBA00022692"/>
    </source>
</evidence>
<dbReference type="PROSITE" id="PS50850">
    <property type="entry name" value="MFS"/>
    <property type="match status" value="1"/>
</dbReference>
<evidence type="ECO:0000256" key="4">
    <source>
        <dbReference type="SAM" id="Phobius"/>
    </source>
</evidence>
<keyword evidence="7" id="KW-1185">Reference proteome</keyword>
<dbReference type="RefSeq" id="WP_170207221.1">
    <property type="nucleotide sequence ID" value="NZ_VFPT01000002.1"/>
</dbReference>
<feature type="transmembrane region" description="Helical" evidence="4">
    <location>
        <begin position="284"/>
        <end position="304"/>
    </location>
</feature>
<gene>
    <name evidence="6" type="ORF">BD293_3828</name>
</gene>
<evidence type="ECO:0000313" key="6">
    <source>
        <dbReference type="EMBL" id="TQM90442.1"/>
    </source>
</evidence>
<feature type="transmembrane region" description="Helical" evidence="4">
    <location>
        <begin position="310"/>
        <end position="335"/>
    </location>
</feature>
<evidence type="ECO:0000256" key="3">
    <source>
        <dbReference type="ARBA" id="ARBA00023136"/>
    </source>
</evidence>
<sequence>MTAFPKGPQQIWPQFGLLVGAHCLGAMNLLAVLACSPLIAAELQLSATEIGLIASAYALGITLLSIPAGRLSDVIGVRMSLLLAGLVMVAGTVVFALAQGIGQAFAGMFIVGSGYSLVNPAAGRAVMLWYPTGVRATLMGIKQTGVPLGGALGTSAALLAPVASWQGVVMGVGAVTAACGVAFLLLPADNDKNATPRVALSEELAAIRLLFRNPVLGRNNLASGLNNGAQFILWSHLIEFLRLGAGFGLPMANACLSLLHICSIAGRVFWGWATDWFFRADSRLTLMIVTGVSAVSLLAMATIGPSNAVLLAPLVVAVLGLTICSATGVQVALTLQSIDPPRSGGAIGYNMVATNLGGVLAPPLFGMIVETSGGFALAWCLIAAAVIFAFGLLWVDRQNF</sequence>
<evidence type="ECO:0000259" key="5">
    <source>
        <dbReference type="PROSITE" id="PS50850"/>
    </source>
</evidence>
<feature type="transmembrane region" description="Helical" evidence="4">
    <location>
        <begin position="347"/>
        <end position="369"/>
    </location>
</feature>
<dbReference type="Pfam" id="PF07690">
    <property type="entry name" value="MFS_1"/>
    <property type="match status" value="1"/>
</dbReference>
<protein>
    <submittedName>
        <fullName evidence="6">Putative MFS family arabinose efflux permease</fullName>
    </submittedName>
</protein>
<dbReference type="InterPro" id="IPR052952">
    <property type="entry name" value="MFS-Transporter"/>
</dbReference>
<dbReference type="InterPro" id="IPR020846">
    <property type="entry name" value="MFS_dom"/>
</dbReference>
<dbReference type="EMBL" id="VFPT01000002">
    <property type="protein sequence ID" value="TQM90442.1"/>
    <property type="molecule type" value="Genomic_DNA"/>
</dbReference>
<accession>A0A543K5V2</accession>
<feature type="transmembrane region" description="Helical" evidence="4">
    <location>
        <begin position="104"/>
        <end position="123"/>
    </location>
</feature>
<keyword evidence="2 4" id="KW-1133">Transmembrane helix</keyword>
<organism evidence="6 7">
    <name type="scientific">Roseinatronobacter monicus</name>
    <dbReference type="NCBI Taxonomy" id="393481"/>
    <lineage>
        <taxon>Bacteria</taxon>
        <taxon>Pseudomonadati</taxon>
        <taxon>Pseudomonadota</taxon>
        <taxon>Alphaproteobacteria</taxon>
        <taxon>Rhodobacterales</taxon>
        <taxon>Paracoccaceae</taxon>
        <taxon>Roseinatronobacter</taxon>
    </lineage>
</organism>
<evidence type="ECO:0000256" key="2">
    <source>
        <dbReference type="ARBA" id="ARBA00022989"/>
    </source>
</evidence>
<dbReference type="PROSITE" id="PS51257">
    <property type="entry name" value="PROKAR_LIPOPROTEIN"/>
    <property type="match status" value="1"/>
</dbReference>
<evidence type="ECO:0000313" key="7">
    <source>
        <dbReference type="Proteomes" id="UP000320582"/>
    </source>
</evidence>
<feature type="transmembrane region" description="Helical" evidence="4">
    <location>
        <begin position="375"/>
        <end position="395"/>
    </location>
</feature>
<dbReference type="Gene3D" id="1.20.1250.20">
    <property type="entry name" value="MFS general substrate transporter like domains"/>
    <property type="match status" value="2"/>
</dbReference>
<dbReference type="InterPro" id="IPR036259">
    <property type="entry name" value="MFS_trans_sf"/>
</dbReference>
<feature type="transmembrane region" description="Helical" evidence="4">
    <location>
        <begin position="15"/>
        <end position="39"/>
    </location>
</feature>
<dbReference type="PANTHER" id="PTHR23527:SF1">
    <property type="entry name" value="BLL3282 PROTEIN"/>
    <property type="match status" value="1"/>
</dbReference>
<name>A0A543K5V2_9RHOB</name>
<dbReference type="InterPro" id="IPR011701">
    <property type="entry name" value="MFS"/>
</dbReference>
<dbReference type="SUPFAM" id="SSF103473">
    <property type="entry name" value="MFS general substrate transporter"/>
    <property type="match status" value="1"/>
</dbReference>
<dbReference type="PANTHER" id="PTHR23527">
    <property type="entry name" value="BLL3282 PROTEIN"/>
    <property type="match status" value="1"/>
</dbReference>
<feature type="transmembrane region" description="Helical" evidence="4">
    <location>
        <begin position="51"/>
        <end position="69"/>
    </location>
</feature>
<feature type="transmembrane region" description="Helical" evidence="4">
    <location>
        <begin position="144"/>
        <end position="162"/>
    </location>
</feature>
<dbReference type="Proteomes" id="UP000320582">
    <property type="component" value="Unassembled WGS sequence"/>
</dbReference>
<reference evidence="6 7" key="1">
    <citation type="submission" date="2019-06" db="EMBL/GenBank/DDBJ databases">
        <title>Genomic Encyclopedia of Archaeal and Bacterial Type Strains, Phase II (KMG-II): from individual species to whole genera.</title>
        <authorList>
            <person name="Goeker M."/>
        </authorList>
    </citation>
    <scope>NUCLEOTIDE SEQUENCE [LARGE SCALE GENOMIC DNA]</scope>
    <source>
        <strain evidence="6 7">DSM 18423</strain>
    </source>
</reference>
<dbReference type="AlphaFoldDB" id="A0A543K5V2"/>
<comment type="caution">
    <text evidence="6">The sequence shown here is derived from an EMBL/GenBank/DDBJ whole genome shotgun (WGS) entry which is preliminary data.</text>
</comment>
<keyword evidence="1 4" id="KW-0812">Transmembrane</keyword>
<feature type="domain" description="Major facilitator superfamily (MFS) profile" evidence="5">
    <location>
        <begin position="14"/>
        <end position="400"/>
    </location>
</feature>
<feature type="transmembrane region" description="Helical" evidence="4">
    <location>
        <begin position="168"/>
        <end position="188"/>
    </location>
</feature>
<feature type="transmembrane region" description="Helical" evidence="4">
    <location>
        <begin position="81"/>
        <end position="98"/>
    </location>
</feature>
<keyword evidence="3 4" id="KW-0472">Membrane</keyword>
<proteinExistence type="predicted"/>
<dbReference type="GO" id="GO:0022857">
    <property type="term" value="F:transmembrane transporter activity"/>
    <property type="evidence" value="ECO:0007669"/>
    <property type="project" value="InterPro"/>
</dbReference>